<dbReference type="GO" id="GO:0009733">
    <property type="term" value="P:response to auxin"/>
    <property type="evidence" value="ECO:0007669"/>
    <property type="project" value="InterPro"/>
</dbReference>
<comment type="similarity">
    <text evidence="1">Belongs to the ARG7 family.</text>
</comment>
<evidence type="ECO:0000313" key="3">
    <source>
        <dbReference type="Proteomes" id="UP001327560"/>
    </source>
</evidence>
<dbReference type="PANTHER" id="PTHR31374:SF198">
    <property type="entry name" value="AUXIN-RESPONSIVE PROTEIN SAUR72"/>
    <property type="match status" value="1"/>
</dbReference>
<dbReference type="Proteomes" id="UP001327560">
    <property type="component" value="Chromosome 4"/>
</dbReference>
<dbReference type="EMBL" id="CP136893">
    <property type="protein sequence ID" value="WOL03375.1"/>
    <property type="molecule type" value="Genomic_DNA"/>
</dbReference>
<protein>
    <submittedName>
        <fullName evidence="2">Auxin-responsive protein SAUR71-like</fullName>
    </submittedName>
</protein>
<dbReference type="Pfam" id="PF02519">
    <property type="entry name" value="Auxin_inducible"/>
    <property type="match status" value="1"/>
</dbReference>
<dbReference type="InterPro" id="IPR003676">
    <property type="entry name" value="SAUR_fam"/>
</dbReference>
<dbReference type="AlphaFoldDB" id="A0AAQ3QCD3"/>
<organism evidence="2 3">
    <name type="scientific">Canna indica</name>
    <name type="common">Indian-shot</name>
    <dbReference type="NCBI Taxonomy" id="4628"/>
    <lineage>
        <taxon>Eukaryota</taxon>
        <taxon>Viridiplantae</taxon>
        <taxon>Streptophyta</taxon>
        <taxon>Embryophyta</taxon>
        <taxon>Tracheophyta</taxon>
        <taxon>Spermatophyta</taxon>
        <taxon>Magnoliopsida</taxon>
        <taxon>Liliopsida</taxon>
        <taxon>Zingiberales</taxon>
        <taxon>Cannaceae</taxon>
        <taxon>Canna</taxon>
    </lineage>
</organism>
<evidence type="ECO:0000313" key="2">
    <source>
        <dbReference type="EMBL" id="WOL03375.1"/>
    </source>
</evidence>
<reference evidence="2 3" key="1">
    <citation type="submission" date="2023-10" db="EMBL/GenBank/DDBJ databases">
        <title>Chromosome-scale genome assembly provides insights into flower coloration mechanisms of Canna indica.</title>
        <authorList>
            <person name="Li C."/>
        </authorList>
    </citation>
    <scope>NUCLEOTIDE SEQUENCE [LARGE SCALE GENOMIC DNA]</scope>
    <source>
        <tissue evidence="2">Flower</tissue>
    </source>
</reference>
<dbReference type="PANTHER" id="PTHR31374">
    <property type="entry name" value="AUXIN-INDUCED PROTEIN-LIKE-RELATED"/>
    <property type="match status" value="1"/>
</dbReference>
<accession>A0AAQ3QCD3</accession>
<sequence>MGIRNKEEGGMVRRGYVPMLVGKKGKEERFVVHTKLFKHPYFVVLLEMAEREFGYNHPGVLRIPCDAEQFRSVVDAAARAKS</sequence>
<evidence type="ECO:0000256" key="1">
    <source>
        <dbReference type="ARBA" id="ARBA00006974"/>
    </source>
</evidence>
<keyword evidence="3" id="KW-1185">Reference proteome</keyword>
<gene>
    <name evidence="2" type="ORF">Cni_G12095</name>
</gene>
<proteinExistence type="inferred from homology"/>
<name>A0AAQ3QCD3_9LILI</name>